<evidence type="ECO:0000256" key="10">
    <source>
        <dbReference type="SAM" id="Phobius"/>
    </source>
</evidence>
<keyword evidence="4 10" id="KW-1133">Transmembrane helix</keyword>
<evidence type="ECO:0000256" key="1">
    <source>
        <dbReference type="ARBA" id="ARBA00004651"/>
    </source>
</evidence>
<dbReference type="InterPro" id="IPR000355">
    <property type="entry name" value="Chemokine_rcpt"/>
</dbReference>
<dbReference type="InterPro" id="IPR017452">
    <property type="entry name" value="GPCR_Rhodpsn_7TM"/>
</dbReference>
<keyword evidence="9" id="KW-0807">Transducer</keyword>
<name>A0AA35L2T6_9SAUR</name>
<evidence type="ECO:0000259" key="11">
    <source>
        <dbReference type="PROSITE" id="PS50262"/>
    </source>
</evidence>
<keyword evidence="13" id="KW-1185">Reference proteome</keyword>
<dbReference type="GO" id="GO:0019722">
    <property type="term" value="P:calcium-mediated signaling"/>
    <property type="evidence" value="ECO:0007669"/>
    <property type="project" value="TreeGrafter"/>
</dbReference>
<reference evidence="12" key="1">
    <citation type="submission" date="2022-12" db="EMBL/GenBank/DDBJ databases">
        <authorList>
            <person name="Alioto T."/>
            <person name="Alioto T."/>
            <person name="Gomez Garrido J."/>
        </authorList>
    </citation>
    <scope>NUCLEOTIDE SEQUENCE</scope>
</reference>
<dbReference type="FunFam" id="1.20.1070.10:FF:000130">
    <property type="entry name" value="Chemokine (C-C motif) receptor 2"/>
    <property type="match status" value="1"/>
</dbReference>
<accession>A0AA35L2T6</accession>
<dbReference type="GO" id="GO:0016493">
    <property type="term" value="F:C-C chemokine receptor activity"/>
    <property type="evidence" value="ECO:0007669"/>
    <property type="project" value="TreeGrafter"/>
</dbReference>
<dbReference type="Pfam" id="PF00001">
    <property type="entry name" value="7tm_1"/>
    <property type="match status" value="1"/>
</dbReference>
<dbReference type="PROSITE" id="PS50262">
    <property type="entry name" value="G_PROTEIN_RECEP_F1_2"/>
    <property type="match status" value="1"/>
</dbReference>
<evidence type="ECO:0000256" key="4">
    <source>
        <dbReference type="ARBA" id="ARBA00022989"/>
    </source>
</evidence>
<dbReference type="Proteomes" id="UP001178461">
    <property type="component" value="Chromosome 12"/>
</dbReference>
<dbReference type="InterPro" id="IPR050119">
    <property type="entry name" value="CCR1-9-like"/>
</dbReference>
<evidence type="ECO:0000256" key="3">
    <source>
        <dbReference type="ARBA" id="ARBA00022692"/>
    </source>
</evidence>
<gene>
    <name evidence="12" type="ORF">PODLI_1B017797</name>
</gene>
<evidence type="ECO:0000256" key="2">
    <source>
        <dbReference type="ARBA" id="ARBA00022475"/>
    </source>
</evidence>
<dbReference type="GO" id="GO:0019957">
    <property type="term" value="F:C-C chemokine binding"/>
    <property type="evidence" value="ECO:0007669"/>
    <property type="project" value="TreeGrafter"/>
</dbReference>
<feature type="transmembrane region" description="Helical" evidence="10">
    <location>
        <begin position="42"/>
        <end position="62"/>
    </location>
</feature>
<dbReference type="PRINTS" id="PR00657">
    <property type="entry name" value="CCCHEMOKINER"/>
</dbReference>
<keyword evidence="5" id="KW-0297">G-protein coupled receptor</keyword>
<dbReference type="InterPro" id="IPR000276">
    <property type="entry name" value="GPCR_Rhodpsn"/>
</dbReference>
<dbReference type="Gene3D" id="1.20.1070.10">
    <property type="entry name" value="Rhodopsin 7-helix transmembrane proteins"/>
    <property type="match status" value="1"/>
</dbReference>
<evidence type="ECO:0000313" key="13">
    <source>
        <dbReference type="Proteomes" id="UP001178461"/>
    </source>
</evidence>
<proteinExistence type="predicted"/>
<dbReference type="GO" id="GO:0060326">
    <property type="term" value="P:cell chemotaxis"/>
    <property type="evidence" value="ECO:0007669"/>
    <property type="project" value="TreeGrafter"/>
</dbReference>
<evidence type="ECO:0000313" key="12">
    <source>
        <dbReference type="EMBL" id="CAI5788281.1"/>
    </source>
</evidence>
<dbReference type="PANTHER" id="PTHR10489">
    <property type="entry name" value="CELL ADHESION MOLECULE"/>
    <property type="match status" value="1"/>
</dbReference>
<evidence type="ECO:0000256" key="8">
    <source>
        <dbReference type="ARBA" id="ARBA00023170"/>
    </source>
</evidence>
<feature type="transmembrane region" description="Helical" evidence="10">
    <location>
        <begin position="237"/>
        <end position="267"/>
    </location>
</feature>
<dbReference type="EMBL" id="OX395137">
    <property type="protein sequence ID" value="CAI5788281.1"/>
    <property type="molecule type" value="Genomic_DNA"/>
</dbReference>
<feature type="transmembrane region" description="Helical" evidence="10">
    <location>
        <begin position="157"/>
        <end position="178"/>
    </location>
</feature>
<keyword evidence="2" id="KW-1003">Cell membrane</keyword>
<feature type="transmembrane region" description="Helical" evidence="10">
    <location>
        <begin position="287"/>
        <end position="306"/>
    </location>
</feature>
<dbReference type="AlphaFoldDB" id="A0AA35L2T6"/>
<dbReference type="PANTHER" id="PTHR10489:SF730">
    <property type="entry name" value="CHEMOKINE XC RECEPTOR 1"/>
    <property type="match status" value="1"/>
</dbReference>
<feature type="transmembrane region" description="Helical" evidence="10">
    <location>
        <begin position="114"/>
        <end position="136"/>
    </location>
</feature>
<feature type="domain" description="G-protein coupled receptors family 1 profile" evidence="11">
    <location>
        <begin position="54"/>
        <end position="299"/>
    </location>
</feature>
<evidence type="ECO:0000256" key="7">
    <source>
        <dbReference type="ARBA" id="ARBA00023157"/>
    </source>
</evidence>
<dbReference type="PRINTS" id="PR00237">
    <property type="entry name" value="GPCRRHODOPSN"/>
</dbReference>
<comment type="subcellular location">
    <subcellularLocation>
        <location evidence="1">Cell membrane</location>
        <topology evidence="1">Multi-pass membrane protein</topology>
    </subcellularLocation>
</comment>
<dbReference type="GO" id="GO:0006955">
    <property type="term" value="P:immune response"/>
    <property type="evidence" value="ECO:0007669"/>
    <property type="project" value="TreeGrafter"/>
</dbReference>
<dbReference type="GO" id="GO:0007204">
    <property type="term" value="P:positive regulation of cytosolic calcium ion concentration"/>
    <property type="evidence" value="ECO:0007669"/>
    <property type="project" value="TreeGrafter"/>
</dbReference>
<keyword evidence="6 10" id="KW-0472">Membrane</keyword>
<organism evidence="12 13">
    <name type="scientific">Podarcis lilfordi</name>
    <name type="common">Lilford's wall lizard</name>
    <dbReference type="NCBI Taxonomy" id="74358"/>
    <lineage>
        <taxon>Eukaryota</taxon>
        <taxon>Metazoa</taxon>
        <taxon>Chordata</taxon>
        <taxon>Craniata</taxon>
        <taxon>Vertebrata</taxon>
        <taxon>Euteleostomi</taxon>
        <taxon>Lepidosauria</taxon>
        <taxon>Squamata</taxon>
        <taxon>Bifurcata</taxon>
        <taxon>Unidentata</taxon>
        <taxon>Episquamata</taxon>
        <taxon>Laterata</taxon>
        <taxon>Lacertibaenia</taxon>
        <taxon>Lacertidae</taxon>
        <taxon>Podarcis</taxon>
    </lineage>
</organism>
<dbReference type="GO" id="GO:0009897">
    <property type="term" value="C:external side of plasma membrane"/>
    <property type="evidence" value="ECO:0007669"/>
    <property type="project" value="TreeGrafter"/>
</dbReference>
<evidence type="ECO:0000256" key="5">
    <source>
        <dbReference type="ARBA" id="ARBA00023040"/>
    </source>
</evidence>
<protein>
    <submittedName>
        <fullName evidence="12">Chemokine XC receptor 1</fullName>
    </submittedName>
</protein>
<dbReference type="SUPFAM" id="SSF81321">
    <property type="entry name" value="Family A G protein-coupled receptor-like"/>
    <property type="match status" value="1"/>
</dbReference>
<evidence type="ECO:0000256" key="6">
    <source>
        <dbReference type="ARBA" id="ARBA00023136"/>
    </source>
</evidence>
<feature type="transmembrane region" description="Helical" evidence="10">
    <location>
        <begin position="74"/>
        <end position="94"/>
    </location>
</feature>
<keyword evidence="8 12" id="KW-0675">Receptor</keyword>
<evidence type="ECO:0000256" key="9">
    <source>
        <dbReference type="ARBA" id="ARBA00023224"/>
    </source>
</evidence>
<keyword evidence="7" id="KW-1015">Disulfide bond</keyword>
<feature type="transmembrane region" description="Helical" evidence="10">
    <location>
        <begin position="198"/>
        <end position="217"/>
    </location>
</feature>
<keyword evidence="3 10" id="KW-0812">Transmembrane</keyword>
<sequence length="345" mass="39906">MEPMDYMLETTPDYDPANYPSVESNVCEMGSVSTITNMFTSILYSLIFLFSLLGNSLVLCIVMKYESLTSLTNLFIVNLCITDLTFSCTLPFWIVYNYYGWIFGDFLCKAVTAIFSISYYGGVIFLTIMTVLRYLAVVDPLSSLRTQTKRCGKLLSLAIWVCSVLVVVPEIIFTRVIPHNGVQYCDYEGESIWKLVELGQQSAFFLFSFAIIAFCYIRMLKILLRQRSQRRHRTVRLIFAIVLVFFLSWAPYNVLGSVYVLSFQQYIVLPCEQYRQVFFAFDISRKIAYGHCCLNPVLYVFVGVKFRRHLKLLYKHYSPCHSRIPPSSPRAHSFHMSPYDDASMY</sequence>